<keyword evidence="6 8" id="KW-0472">Membrane</keyword>
<dbReference type="AlphaFoldDB" id="A0A317T8K7"/>
<sequence length="496" mass="52846">MRNNNKLLAGIVAGIVAGSLLGGIYPEAGLKVHFIGHLFIKFLMMIVMPLIIAAMISGICRFGDVRKLGPLGFRTIFYYLGTTALSVLTGILLVIIIHPGQFASTTQQIETRGGVVVQDAPYTVTGNTVVIDGVSLSKEYSSSYSIILLDRDISGKITSQHEGNIIEVSTWRKNKNNPVSLTGKGKGIAIDKLPAERFMQEQRGITDILKEVLTGLIPANLFKAMSENDILPVITFSLLLGAVLSTLGEQGKPVIDFFNGLNEAIMKIIHLAMYAAPVGIGALIAGRLGEAGGFTGFLPELLQLGKYALTVITGLMIHSMIILPLILKLFGKTDVGRFAYNTTPALLTAFSTASSSATLPLTVECAEEKNGVSPRTAGFVLPLGATINMDGTALYEAVAVIFIAQMNGITLGPPELTIIFLTATLAAVGAAGIPEAGLVTMVLVLKAVNLPIEGISLILAIDWFLDRCRTTINVWGDSIGAKVIDRYVLRSNHPSR</sequence>
<evidence type="ECO:0000313" key="9">
    <source>
        <dbReference type="EMBL" id="PWW83002.1"/>
    </source>
</evidence>
<dbReference type="Gene3D" id="1.10.3860.10">
    <property type="entry name" value="Sodium:dicarboxylate symporter"/>
    <property type="match status" value="2"/>
</dbReference>
<evidence type="ECO:0000256" key="2">
    <source>
        <dbReference type="ARBA" id="ARBA00022448"/>
    </source>
</evidence>
<keyword evidence="7" id="KW-0325">Glycoprotein</keyword>
<accession>A0A317T8K7</accession>
<dbReference type="SUPFAM" id="SSF118215">
    <property type="entry name" value="Proton glutamate symport protein"/>
    <property type="match status" value="2"/>
</dbReference>
<feature type="transmembrane region" description="Helical" evidence="8">
    <location>
        <begin position="38"/>
        <end position="56"/>
    </location>
</feature>
<keyword evidence="4" id="KW-0769">Symport</keyword>
<evidence type="ECO:0000256" key="1">
    <source>
        <dbReference type="ARBA" id="ARBA00004141"/>
    </source>
</evidence>
<organism evidence="9 10">
    <name type="scientific">Prosthecochloris marina</name>
    <dbReference type="NCBI Taxonomy" id="2017681"/>
    <lineage>
        <taxon>Bacteria</taxon>
        <taxon>Pseudomonadati</taxon>
        <taxon>Chlorobiota</taxon>
        <taxon>Chlorobiia</taxon>
        <taxon>Chlorobiales</taxon>
        <taxon>Chlorobiaceae</taxon>
        <taxon>Prosthecochloris</taxon>
    </lineage>
</organism>
<dbReference type="InterPro" id="IPR036458">
    <property type="entry name" value="Na:dicarbo_symporter_sf"/>
</dbReference>
<feature type="transmembrane region" description="Helical" evidence="8">
    <location>
        <begin position="230"/>
        <end position="247"/>
    </location>
</feature>
<feature type="transmembrane region" description="Helical" evidence="8">
    <location>
        <begin position="307"/>
        <end position="326"/>
    </location>
</feature>
<dbReference type="GO" id="GO:0015293">
    <property type="term" value="F:symporter activity"/>
    <property type="evidence" value="ECO:0007669"/>
    <property type="project" value="UniProtKB-KW"/>
</dbReference>
<keyword evidence="3 8" id="KW-0812">Transmembrane</keyword>
<proteinExistence type="predicted"/>
<feature type="transmembrane region" description="Helical" evidence="8">
    <location>
        <begin position="416"/>
        <end position="433"/>
    </location>
</feature>
<keyword evidence="5 8" id="KW-1133">Transmembrane helix</keyword>
<feature type="transmembrane region" description="Helical" evidence="8">
    <location>
        <begin position="439"/>
        <end position="465"/>
    </location>
</feature>
<evidence type="ECO:0000313" key="10">
    <source>
        <dbReference type="Proteomes" id="UP000246278"/>
    </source>
</evidence>
<dbReference type="Proteomes" id="UP000246278">
    <property type="component" value="Unassembled WGS sequence"/>
</dbReference>
<evidence type="ECO:0000256" key="6">
    <source>
        <dbReference type="ARBA" id="ARBA00023136"/>
    </source>
</evidence>
<dbReference type="RefSeq" id="WP_110021888.1">
    <property type="nucleotide sequence ID" value="NZ_PDNZ01000001.1"/>
</dbReference>
<evidence type="ECO:0000256" key="7">
    <source>
        <dbReference type="ARBA" id="ARBA00023180"/>
    </source>
</evidence>
<dbReference type="Pfam" id="PF00375">
    <property type="entry name" value="SDF"/>
    <property type="match status" value="2"/>
</dbReference>
<dbReference type="PROSITE" id="PS00714">
    <property type="entry name" value="NA_DICARBOXYL_SYMP_2"/>
    <property type="match status" value="1"/>
</dbReference>
<evidence type="ECO:0000256" key="4">
    <source>
        <dbReference type="ARBA" id="ARBA00022847"/>
    </source>
</evidence>
<evidence type="ECO:0000256" key="5">
    <source>
        <dbReference type="ARBA" id="ARBA00022989"/>
    </source>
</evidence>
<dbReference type="EMBL" id="PDNZ01000001">
    <property type="protein sequence ID" value="PWW83002.1"/>
    <property type="molecule type" value="Genomic_DNA"/>
</dbReference>
<feature type="transmembrane region" description="Helical" evidence="8">
    <location>
        <begin position="268"/>
        <end position="287"/>
    </location>
</feature>
<keyword evidence="2" id="KW-0813">Transport</keyword>
<gene>
    <name evidence="9" type="ORF">CR164_00075</name>
</gene>
<feature type="transmembrane region" description="Helical" evidence="8">
    <location>
        <begin position="76"/>
        <end position="97"/>
    </location>
</feature>
<dbReference type="InterPro" id="IPR050746">
    <property type="entry name" value="DAACS"/>
</dbReference>
<dbReference type="InterPro" id="IPR018107">
    <property type="entry name" value="Na-dicarboxylate_symporter_CS"/>
</dbReference>
<dbReference type="PRINTS" id="PR00173">
    <property type="entry name" value="EDTRNSPORT"/>
</dbReference>
<comment type="caution">
    <text evidence="9">The sequence shown here is derived from an EMBL/GenBank/DDBJ whole genome shotgun (WGS) entry which is preliminary data.</text>
</comment>
<dbReference type="PANTHER" id="PTHR11958">
    <property type="entry name" value="SODIUM/DICARBOXYLATE SYMPORTER-RELATED"/>
    <property type="match status" value="1"/>
</dbReference>
<evidence type="ECO:0000256" key="8">
    <source>
        <dbReference type="SAM" id="Phobius"/>
    </source>
</evidence>
<comment type="subcellular location">
    <subcellularLocation>
        <location evidence="1">Membrane</location>
        <topology evidence="1">Multi-pass membrane protein</topology>
    </subcellularLocation>
</comment>
<keyword evidence="10" id="KW-1185">Reference proteome</keyword>
<protein>
    <submittedName>
        <fullName evidence="9">Sodium:dicarboxylate symporter</fullName>
    </submittedName>
</protein>
<name>A0A317T8K7_9CHLB</name>
<dbReference type="GO" id="GO:1902475">
    <property type="term" value="P:L-alpha-amino acid transmembrane transport"/>
    <property type="evidence" value="ECO:0007669"/>
    <property type="project" value="UniProtKB-ARBA"/>
</dbReference>
<dbReference type="PANTHER" id="PTHR11958:SF63">
    <property type="entry name" value="AMINO ACID TRANSPORTER"/>
    <property type="match status" value="1"/>
</dbReference>
<dbReference type="GO" id="GO:0016020">
    <property type="term" value="C:membrane"/>
    <property type="evidence" value="ECO:0007669"/>
    <property type="project" value="UniProtKB-SubCell"/>
</dbReference>
<dbReference type="OrthoDB" id="9768885at2"/>
<reference evidence="10" key="1">
    <citation type="submission" date="2017-10" db="EMBL/GenBank/DDBJ databases">
        <authorList>
            <person name="Gaisin V.A."/>
            <person name="Rysina M.S."/>
            <person name="Grouzdev D.S."/>
        </authorList>
    </citation>
    <scope>NUCLEOTIDE SEQUENCE [LARGE SCALE GENOMIC DNA]</scope>
    <source>
        <strain evidence="10">V1</strain>
    </source>
</reference>
<evidence type="ECO:0000256" key="3">
    <source>
        <dbReference type="ARBA" id="ARBA00022692"/>
    </source>
</evidence>
<dbReference type="InterPro" id="IPR001991">
    <property type="entry name" value="Na-dicarboxylate_symporter"/>
</dbReference>